<keyword evidence="3" id="KW-1185">Reference proteome</keyword>
<feature type="chain" id="PRO_5039362353" description="DUF4367 domain-containing protein" evidence="1">
    <location>
        <begin position="22"/>
        <end position="158"/>
    </location>
</feature>
<evidence type="ECO:0000256" key="1">
    <source>
        <dbReference type="SAM" id="SignalP"/>
    </source>
</evidence>
<sequence>MRKQFWIILLISISVFIVGCAESNGESTDPDQKISTQNEEEISVEGHKIILVGTPNFNGEGPSMNMDQEISDSTRIVKVEDVMGTAKKIEKPLDKVNGAPDVFFTITKSGGTKQDTLEERRFIWYQEDGSAVLLADGSGEYYSINSSQAKELKEALNK</sequence>
<proteinExistence type="predicted"/>
<comment type="caution">
    <text evidence="2">The sequence shown here is derived from an EMBL/GenBank/DDBJ whole genome shotgun (WGS) entry which is preliminary data.</text>
</comment>
<evidence type="ECO:0000313" key="3">
    <source>
        <dbReference type="Proteomes" id="UP000028868"/>
    </source>
</evidence>
<accession>A0A024P7G5</accession>
<protein>
    <recommendedName>
        <fullName evidence="4">DUF4367 domain-containing protein</fullName>
    </recommendedName>
</protein>
<dbReference type="AlphaFoldDB" id="A0A024P7G5"/>
<dbReference type="Proteomes" id="UP000028868">
    <property type="component" value="Unassembled WGS sequence"/>
</dbReference>
<keyword evidence="1" id="KW-0732">Signal</keyword>
<gene>
    <name evidence="2" type="ORF">BN983_03384</name>
</gene>
<dbReference type="PROSITE" id="PS51257">
    <property type="entry name" value="PROKAR_LIPOPROTEIN"/>
    <property type="match status" value="1"/>
</dbReference>
<reference evidence="3" key="1">
    <citation type="submission" date="2014-03" db="EMBL/GenBank/DDBJ databases">
        <authorList>
            <person name="Urmite Genomes U."/>
        </authorList>
    </citation>
    <scope>NUCLEOTIDE SEQUENCE [LARGE SCALE GENOMIC DNA]</scope>
    <source>
        <strain evidence="3">HD-03</strain>
    </source>
</reference>
<dbReference type="EMBL" id="CCDI010000004">
    <property type="protein sequence ID" value="CDQ25079.1"/>
    <property type="molecule type" value="Genomic_DNA"/>
</dbReference>
<feature type="signal peptide" evidence="1">
    <location>
        <begin position="1"/>
        <end position="21"/>
    </location>
</feature>
<organism evidence="2 3">
    <name type="scientific">Halobacillus karajensis</name>
    <dbReference type="NCBI Taxonomy" id="195088"/>
    <lineage>
        <taxon>Bacteria</taxon>
        <taxon>Bacillati</taxon>
        <taxon>Bacillota</taxon>
        <taxon>Bacilli</taxon>
        <taxon>Bacillales</taxon>
        <taxon>Bacillaceae</taxon>
        <taxon>Halobacillus</taxon>
    </lineage>
</organism>
<evidence type="ECO:0008006" key="4">
    <source>
        <dbReference type="Google" id="ProtNLM"/>
    </source>
</evidence>
<dbReference type="RefSeq" id="WP_035510404.1">
    <property type="nucleotide sequence ID" value="NZ_CCDH010000002.1"/>
</dbReference>
<name>A0A024P7G5_9BACI</name>
<reference evidence="2 3" key="2">
    <citation type="submission" date="2014-05" db="EMBL/GenBank/DDBJ databases">
        <title>Draft genome sequence of Halobacillus karajensis HK-03.</title>
        <authorList>
            <person name="Khelaifia S."/>
            <person name="Croce O."/>
            <person name="Lagier J.C."/>
            <person name="Raoult D."/>
        </authorList>
    </citation>
    <scope>NUCLEOTIDE SEQUENCE [LARGE SCALE GENOMIC DNA]</scope>
    <source>
        <strain evidence="2 3">HD-03</strain>
    </source>
</reference>
<evidence type="ECO:0000313" key="2">
    <source>
        <dbReference type="EMBL" id="CDQ25079.1"/>
    </source>
</evidence>